<dbReference type="InterPro" id="IPR036249">
    <property type="entry name" value="Thioredoxin-like_sf"/>
</dbReference>
<dbReference type="AlphaFoldDB" id="A0A5N6K5Q0"/>
<feature type="domain" description="Thioredoxin" evidence="3">
    <location>
        <begin position="86"/>
        <end position="221"/>
    </location>
</feature>
<dbReference type="PROSITE" id="PS51352">
    <property type="entry name" value="THIOREDOXIN_2"/>
    <property type="match status" value="1"/>
</dbReference>
<proteinExistence type="inferred from homology"/>
<organism evidence="4 5">
    <name type="scientific">Monilinia laxa</name>
    <name type="common">Brown rot fungus</name>
    <name type="synonym">Sclerotinia laxa</name>
    <dbReference type="NCBI Taxonomy" id="61186"/>
    <lineage>
        <taxon>Eukaryota</taxon>
        <taxon>Fungi</taxon>
        <taxon>Dikarya</taxon>
        <taxon>Ascomycota</taxon>
        <taxon>Pezizomycotina</taxon>
        <taxon>Leotiomycetes</taxon>
        <taxon>Helotiales</taxon>
        <taxon>Sclerotiniaceae</taxon>
        <taxon>Monilinia</taxon>
    </lineage>
</organism>
<evidence type="ECO:0000256" key="1">
    <source>
        <dbReference type="ARBA" id="ARBA00008987"/>
    </source>
</evidence>
<gene>
    <name evidence="4" type="ORF">EYC80_001695</name>
</gene>
<protein>
    <recommendedName>
        <fullName evidence="3">Thioredoxin domain-containing protein</fullName>
    </recommendedName>
</protein>
<keyword evidence="2" id="KW-1015">Disulfide bond</keyword>
<dbReference type="PANTHER" id="PTHR46115">
    <property type="entry name" value="THIOREDOXIN-LIKE PROTEIN 1"/>
    <property type="match status" value="1"/>
</dbReference>
<evidence type="ECO:0000256" key="2">
    <source>
        <dbReference type="ARBA" id="ARBA00023157"/>
    </source>
</evidence>
<evidence type="ECO:0000313" key="5">
    <source>
        <dbReference type="Proteomes" id="UP000326757"/>
    </source>
</evidence>
<name>A0A5N6K5Q0_MONLA</name>
<dbReference type="FunFam" id="3.40.30.10:FF:000245">
    <property type="entry name" value="Thioredoxin"/>
    <property type="match status" value="1"/>
</dbReference>
<sequence>MAISIIYGVDKRKSPKPPINQSHPSHHITSIYKKSILRPKELRYPTDSLIHSYSFYKYSPPPLLPSSCTLHMSFFARSLPRLPKVHTVHRVYSNFSANPWKVLDRRSFHQSFVKMGVHNIANAAEFKAALESHEIVVLDAYATWCGPCKAISPKVSAFSEQYTKAYFIKVDVDEVPDVSQELGIRAMPTFIIFKNGEKLSQVVGASPHTVEQAIINAVGPA</sequence>
<dbReference type="CDD" id="cd02947">
    <property type="entry name" value="TRX_family"/>
    <property type="match status" value="1"/>
</dbReference>
<reference evidence="4 5" key="1">
    <citation type="submission" date="2019-06" db="EMBL/GenBank/DDBJ databases">
        <title>Genome Sequence of the Brown Rot Fungal Pathogen Monilinia laxa.</title>
        <authorList>
            <person name="De Miccolis Angelini R.M."/>
            <person name="Landi L."/>
            <person name="Abate D."/>
            <person name="Pollastro S."/>
            <person name="Romanazzi G."/>
            <person name="Faretra F."/>
        </authorList>
    </citation>
    <scope>NUCLEOTIDE SEQUENCE [LARGE SCALE GENOMIC DNA]</scope>
    <source>
        <strain evidence="4 5">Mlax316</strain>
    </source>
</reference>
<evidence type="ECO:0000313" key="4">
    <source>
        <dbReference type="EMBL" id="KAB8297911.1"/>
    </source>
</evidence>
<keyword evidence="5" id="KW-1185">Reference proteome</keyword>
<dbReference type="Gene3D" id="3.40.30.10">
    <property type="entry name" value="Glutaredoxin"/>
    <property type="match status" value="1"/>
</dbReference>
<accession>A0A5N6K5Q0</accession>
<dbReference type="PRINTS" id="PR00421">
    <property type="entry name" value="THIOREDOXIN"/>
</dbReference>
<dbReference type="Proteomes" id="UP000326757">
    <property type="component" value="Unassembled WGS sequence"/>
</dbReference>
<comment type="caution">
    <text evidence="4">The sequence shown here is derived from an EMBL/GenBank/DDBJ whole genome shotgun (WGS) entry which is preliminary data.</text>
</comment>
<comment type="similarity">
    <text evidence="1">Belongs to the thioredoxin family.</text>
</comment>
<evidence type="ECO:0000259" key="3">
    <source>
        <dbReference type="PROSITE" id="PS51352"/>
    </source>
</evidence>
<dbReference type="SUPFAM" id="SSF52833">
    <property type="entry name" value="Thioredoxin-like"/>
    <property type="match status" value="1"/>
</dbReference>
<dbReference type="InterPro" id="IPR013766">
    <property type="entry name" value="Thioredoxin_domain"/>
</dbReference>
<dbReference type="OrthoDB" id="10263751at2759"/>
<dbReference type="Pfam" id="PF00085">
    <property type="entry name" value="Thioredoxin"/>
    <property type="match status" value="1"/>
</dbReference>
<dbReference type="EMBL" id="VIGI01000007">
    <property type="protein sequence ID" value="KAB8297911.1"/>
    <property type="molecule type" value="Genomic_DNA"/>
</dbReference>